<evidence type="ECO:0000313" key="4">
    <source>
        <dbReference type="Proteomes" id="UP000001555"/>
    </source>
</evidence>
<dbReference type="InterPro" id="IPR029526">
    <property type="entry name" value="PGBD"/>
</dbReference>
<evidence type="ECO:0000313" key="2">
    <source>
        <dbReference type="EMBL" id="EEC02374.1"/>
    </source>
</evidence>
<dbReference type="AlphaFoldDB" id="B7P702"/>
<proteinExistence type="evidence at protein level"/>
<dbReference type="Proteomes" id="UP000001555">
    <property type="component" value="Unassembled WGS sequence"/>
</dbReference>
<sequence>MDYDHDTAELTPVDEYDFAKVQLDESAGFVEHFQQYLNGEISDLIVDETNPYAIQFPRTLLISKPGEIDGKEPMTFFTRIILQGVIEKPDVKSYWLTREVLSTPAFGDVMGRDCFFMLIMNLLHLTDNEAPVNGHPKLRKHRLVLIRLTEKFRTLYTPEQNVSVGERLLCFKGRLSWKQHMPVSAFCLMRVI</sequence>
<dbReference type="PaxDb" id="6945-B7P702"/>
<accession>B7P702</accession>
<dbReference type="Pfam" id="PF13843">
    <property type="entry name" value="DDE_Tnp_1_7"/>
    <property type="match status" value="1"/>
</dbReference>
<dbReference type="OrthoDB" id="6509295at2759"/>
<reference evidence="3" key="2">
    <citation type="submission" date="2020-05" db="UniProtKB">
        <authorList>
            <consortium name="EnsemblMetazoa"/>
        </authorList>
    </citation>
    <scope>IDENTIFICATION</scope>
    <source>
        <strain evidence="3">wikel</strain>
    </source>
</reference>
<dbReference type="VEuPathDB" id="VectorBase:ISCW000490"/>
<evidence type="ECO:0007829" key="5">
    <source>
        <dbReference type="PeptideAtlas" id="B7P702"/>
    </source>
</evidence>
<dbReference type="STRING" id="6945.B7P702"/>
<dbReference type="HOGENOM" id="CLU_1416592_0_0_1"/>
<dbReference type="VEuPathDB" id="VectorBase:ISCP_021738"/>
<organism>
    <name type="scientific">Ixodes scapularis</name>
    <name type="common">Black-legged tick</name>
    <name type="synonym">Deer tick</name>
    <dbReference type="NCBI Taxonomy" id="6945"/>
    <lineage>
        <taxon>Eukaryota</taxon>
        <taxon>Metazoa</taxon>
        <taxon>Ecdysozoa</taxon>
        <taxon>Arthropoda</taxon>
        <taxon>Chelicerata</taxon>
        <taxon>Arachnida</taxon>
        <taxon>Acari</taxon>
        <taxon>Parasitiformes</taxon>
        <taxon>Ixodida</taxon>
        <taxon>Ixodoidea</taxon>
        <taxon>Ixodidae</taxon>
        <taxon>Ixodinae</taxon>
        <taxon>Ixodes</taxon>
    </lineage>
</organism>
<keyword evidence="4" id="KW-1185">Reference proteome</keyword>
<feature type="domain" description="PiggyBac transposable element-derived protein" evidence="1">
    <location>
        <begin position="31"/>
        <end position="183"/>
    </location>
</feature>
<dbReference type="EMBL" id="DS648879">
    <property type="protein sequence ID" value="EEC02374.1"/>
    <property type="molecule type" value="Genomic_DNA"/>
</dbReference>
<dbReference type="PANTHER" id="PTHR46599:SF3">
    <property type="entry name" value="PIGGYBAC TRANSPOSABLE ELEMENT-DERIVED PROTEIN 4"/>
    <property type="match status" value="1"/>
</dbReference>
<name>B7P702_IXOSC</name>
<dbReference type="VEuPathDB" id="VectorBase:ISCI000490"/>
<dbReference type="InParanoid" id="B7P702"/>
<evidence type="ECO:0000259" key="1">
    <source>
        <dbReference type="Pfam" id="PF13843"/>
    </source>
</evidence>
<protein>
    <recommendedName>
        <fullName evidence="1">PiggyBac transposable element-derived protein domain-containing protein</fullName>
    </recommendedName>
</protein>
<gene>
    <name evidence="2" type="ORF">IscW_ISCW000490</name>
</gene>
<reference evidence="2 4" key="1">
    <citation type="submission" date="2008-03" db="EMBL/GenBank/DDBJ databases">
        <title>Annotation of Ixodes scapularis.</title>
        <authorList>
            <consortium name="Ixodes scapularis Genome Project Consortium"/>
            <person name="Caler E."/>
            <person name="Hannick L.I."/>
            <person name="Bidwell S."/>
            <person name="Joardar V."/>
            <person name="Thiagarajan M."/>
            <person name="Amedeo P."/>
            <person name="Galinsky K.J."/>
            <person name="Schobel S."/>
            <person name="Inman J."/>
            <person name="Hostetler J."/>
            <person name="Miller J."/>
            <person name="Hammond M."/>
            <person name="Megy K."/>
            <person name="Lawson D."/>
            <person name="Kodira C."/>
            <person name="Sutton G."/>
            <person name="Meyer J."/>
            <person name="Hill C.A."/>
            <person name="Birren B."/>
            <person name="Nene V."/>
            <person name="Collins F."/>
            <person name="Alarcon-Chaidez F."/>
            <person name="Wikel S."/>
            <person name="Strausberg R."/>
        </authorList>
    </citation>
    <scope>NUCLEOTIDE SEQUENCE [LARGE SCALE GENOMIC DNA]</scope>
    <source>
        <strain evidence="4">Wikel</strain>
        <strain evidence="2">Wikel colony</strain>
    </source>
</reference>
<keyword evidence="5" id="KW-1267">Proteomics identification</keyword>
<dbReference type="PANTHER" id="PTHR46599">
    <property type="entry name" value="PIGGYBAC TRANSPOSABLE ELEMENT-DERIVED PROTEIN 4"/>
    <property type="match status" value="1"/>
</dbReference>
<dbReference type="EMBL" id="ABJB010026688">
    <property type="status" value="NOT_ANNOTATED_CDS"/>
    <property type="molecule type" value="Genomic_DNA"/>
</dbReference>
<dbReference type="EnsemblMetazoa" id="ISCW000490-RA">
    <property type="protein sequence ID" value="ISCW000490-PA"/>
    <property type="gene ID" value="ISCW000490"/>
</dbReference>
<evidence type="ECO:0000313" key="3">
    <source>
        <dbReference type="EnsemblMetazoa" id="ISCW000490-PA"/>
    </source>
</evidence>